<dbReference type="SUPFAM" id="SSF49879">
    <property type="entry name" value="SMAD/FHA domain"/>
    <property type="match status" value="3"/>
</dbReference>
<dbReference type="SUPFAM" id="SSF56112">
    <property type="entry name" value="Protein kinase-like (PK-like)"/>
    <property type="match status" value="1"/>
</dbReference>
<keyword evidence="3 4" id="KW-0067">ATP-binding</keyword>
<dbReference type="InterPro" id="IPR011009">
    <property type="entry name" value="Kinase-like_dom_sf"/>
</dbReference>
<keyword evidence="2 4" id="KW-0547">Nucleotide-binding</keyword>
<dbReference type="CDD" id="cd00060">
    <property type="entry name" value="FHA"/>
    <property type="match status" value="2"/>
</dbReference>
<evidence type="ECO:0000256" key="5">
    <source>
        <dbReference type="SAM" id="MobiDB-lite"/>
    </source>
</evidence>
<dbReference type="Pfam" id="PF00069">
    <property type="entry name" value="Pkinase"/>
    <property type="match status" value="1"/>
</dbReference>
<feature type="region of interest" description="Disordered" evidence="5">
    <location>
        <begin position="1"/>
        <end position="25"/>
    </location>
</feature>
<comment type="caution">
    <text evidence="8">The sequence shown here is derived from an EMBL/GenBank/DDBJ whole genome shotgun (WGS) entry which is preliminary data.</text>
</comment>
<dbReference type="GO" id="GO:0005524">
    <property type="term" value="F:ATP binding"/>
    <property type="evidence" value="ECO:0007669"/>
    <property type="project" value="UniProtKB-UniRule"/>
</dbReference>
<dbReference type="CDD" id="cd05117">
    <property type="entry name" value="STKc_CAMK"/>
    <property type="match status" value="1"/>
</dbReference>
<evidence type="ECO:0000256" key="3">
    <source>
        <dbReference type="ARBA" id="ARBA00022840"/>
    </source>
</evidence>
<dbReference type="Pfam" id="PF00498">
    <property type="entry name" value="FHA"/>
    <property type="match status" value="3"/>
</dbReference>
<protein>
    <submittedName>
        <fullName evidence="8">Checkpoint kinase 2</fullName>
    </submittedName>
</protein>
<keyword evidence="9" id="KW-1185">Reference proteome</keyword>
<feature type="domain" description="Protein kinase" evidence="7">
    <location>
        <begin position="153"/>
        <end position="409"/>
    </location>
</feature>
<dbReference type="InterPro" id="IPR000253">
    <property type="entry name" value="FHA_dom"/>
</dbReference>
<evidence type="ECO:0000256" key="2">
    <source>
        <dbReference type="ARBA" id="ARBA00022741"/>
    </source>
</evidence>
<dbReference type="PROSITE" id="PS50006">
    <property type="entry name" value="FHA_DOMAIN"/>
    <property type="match status" value="2"/>
</dbReference>
<dbReference type="AlphaFoldDB" id="A0AAD5XCC6"/>
<dbReference type="InterPro" id="IPR000719">
    <property type="entry name" value="Prot_kinase_dom"/>
</dbReference>
<evidence type="ECO:0000313" key="8">
    <source>
        <dbReference type="EMBL" id="KAJ3100096.1"/>
    </source>
</evidence>
<reference evidence="8" key="1">
    <citation type="submission" date="2020-05" db="EMBL/GenBank/DDBJ databases">
        <title>Phylogenomic resolution of chytrid fungi.</title>
        <authorList>
            <person name="Stajich J.E."/>
            <person name="Amses K."/>
            <person name="Simmons R."/>
            <person name="Seto K."/>
            <person name="Myers J."/>
            <person name="Bonds A."/>
            <person name="Quandt C.A."/>
            <person name="Barry K."/>
            <person name="Liu P."/>
            <person name="Grigoriev I."/>
            <person name="Longcore J.E."/>
            <person name="James T.Y."/>
        </authorList>
    </citation>
    <scope>NUCLEOTIDE SEQUENCE</scope>
    <source>
        <strain evidence="8">JEL0513</strain>
    </source>
</reference>
<dbReference type="Gene3D" id="1.10.510.10">
    <property type="entry name" value="Transferase(Phosphotransferase) domain 1"/>
    <property type="match status" value="1"/>
</dbReference>
<evidence type="ECO:0000256" key="1">
    <source>
        <dbReference type="ARBA" id="ARBA00005575"/>
    </source>
</evidence>
<sequence>MTDKQLIDSYDETQEPCYDSLDTGTEEEEEEVWGRLIPLNSTNSPNLLLGTKKESYLFGQNDDADFIISGGAVEANHCRIFRMTDDDSPPCVMIENFSDHGMIVHRRMLKKDQKTLLIHGSEIQIGDRQFIFHPDRSTLLSGELGTSPFHEKYDTQIVVGRGNFSVVKVGVNKDTGKRVAVKIIEKSKFTFNSKVLTALEREVEIFKAVQPHPNVVGFEDSFEEKGTLYIVMEYCPSGDLLKYVLDRKKLNEKISRNMTLQMITVLKHLKTKGIVHRDLKPDNFLCDGSTLKLADFGVAKQSQNKQLSTVCGTPVYLAPEIIFSEQCYDDRVDLYSVGVILFFMLSGTIPFIAIDDTDLYTKIKLGSVDWSSPAWKDVSDAAIDLIKSLMKVDPDQRIKLEDVEEHWWFTDNDAVLSDPRISRSHCTISFEGEDFLNPVLIVEGQNKITVNQLPVEKRSTLRDGDVIQLAPRLKNQPILDYMFKMFIKSPVVIPTAPSPVVIDSQNTLIGVKRKLLYLESESAIESKKKQVFSCDIFRLIASTFAETFLNNHREHNNCSFDGKNITIGRGPECNVVVENAGVSGVQCKVYWDGEKAILEDFSSNGTFVNKKIVGRGKQKILEDGDVICVCPISAAERIDFIFTKIVKNQTDTKK</sequence>
<evidence type="ECO:0000259" key="6">
    <source>
        <dbReference type="PROSITE" id="PS50006"/>
    </source>
</evidence>
<dbReference type="InterPro" id="IPR017441">
    <property type="entry name" value="Protein_kinase_ATP_BS"/>
</dbReference>
<dbReference type="SMART" id="SM00220">
    <property type="entry name" value="S_TKc"/>
    <property type="match status" value="1"/>
</dbReference>
<evidence type="ECO:0000256" key="4">
    <source>
        <dbReference type="PROSITE-ProRule" id="PRU10141"/>
    </source>
</evidence>
<dbReference type="PROSITE" id="PS50011">
    <property type="entry name" value="PROTEIN_KINASE_DOM"/>
    <property type="match status" value="1"/>
</dbReference>
<dbReference type="PANTHER" id="PTHR24347">
    <property type="entry name" value="SERINE/THREONINE-PROTEIN KINASE"/>
    <property type="match status" value="1"/>
</dbReference>
<dbReference type="FunFam" id="1.10.510.10:FF:000571">
    <property type="entry name" value="Maternal embryonic leucine zipper kinase"/>
    <property type="match status" value="1"/>
</dbReference>
<feature type="domain" description="FHA" evidence="6">
    <location>
        <begin position="565"/>
        <end position="613"/>
    </location>
</feature>
<comment type="similarity">
    <text evidence="1">Belongs to the protein kinase superfamily. CAMK Ser/Thr protein kinase family. CHEK2 subfamily.</text>
</comment>
<dbReference type="InterPro" id="IPR008984">
    <property type="entry name" value="SMAD_FHA_dom_sf"/>
</dbReference>
<dbReference type="FunFam" id="3.30.200.20:FF:000042">
    <property type="entry name" value="Aurora kinase A"/>
    <property type="match status" value="1"/>
</dbReference>
<name>A0AAD5XCC6_9FUNG</name>
<dbReference type="GO" id="GO:0004672">
    <property type="term" value="F:protein kinase activity"/>
    <property type="evidence" value="ECO:0007669"/>
    <property type="project" value="InterPro"/>
</dbReference>
<dbReference type="Proteomes" id="UP001211907">
    <property type="component" value="Unassembled WGS sequence"/>
</dbReference>
<dbReference type="PROSITE" id="PS00108">
    <property type="entry name" value="PROTEIN_KINASE_ST"/>
    <property type="match status" value="1"/>
</dbReference>
<feature type="domain" description="FHA" evidence="6">
    <location>
        <begin position="56"/>
        <end position="109"/>
    </location>
</feature>
<dbReference type="Gene3D" id="2.60.200.20">
    <property type="match status" value="3"/>
</dbReference>
<dbReference type="InterPro" id="IPR008271">
    <property type="entry name" value="Ser/Thr_kinase_AS"/>
</dbReference>
<keyword evidence="8" id="KW-0418">Kinase</keyword>
<evidence type="ECO:0000259" key="7">
    <source>
        <dbReference type="PROSITE" id="PS50011"/>
    </source>
</evidence>
<dbReference type="Gene3D" id="3.30.200.20">
    <property type="entry name" value="Phosphorylase Kinase, domain 1"/>
    <property type="match status" value="1"/>
</dbReference>
<dbReference type="EMBL" id="JADGJH010002306">
    <property type="protein sequence ID" value="KAJ3100096.1"/>
    <property type="molecule type" value="Genomic_DNA"/>
</dbReference>
<gene>
    <name evidence="8" type="primary">CHEK2_1</name>
    <name evidence="8" type="ORF">HK100_004774</name>
</gene>
<proteinExistence type="inferred from homology"/>
<organism evidence="8 9">
    <name type="scientific">Physocladia obscura</name>
    <dbReference type="NCBI Taxonomy" id="109957"/>
    <lineage>
        <taxon>Eukaryota</taxon>
        <taxon>Fungi</taxon>
        <taxon>Fungi incertae sedis</taxon>
        <taxon>Chytridiomycota</taxon>
        <taxon>Chytridiomycota incertae sedis</taxon>
        <taxon>Chytridiomycetes</taxon>
        <taxon>Chytridiales</taxon>
        <taxon>Chytriomycetaceae</taxon>
        <taxon>Physocladia</taxon>
    </lineage>
</organism>
<evidence type="ECO:0000313" key="9">
    <source>
        <dbReference type="Proteomes" id="UP001211907"/>
    </source>
</evidence>
<keyword evidence="8" id="KW-0808">Transferase</keyword>
<dbReference type="SMART" id="SM00240">
    <property type="entry name" value="FHA"/>
    <property type="match status" value="3"/>
</dbReference>
<dbReference type="PROSITE" id="PS00107">
    <property type="entry name" value="PROTEIN_KINASE_ATP"/>
    <property type="match status" value="1"/>
</dbReference>
<accession>A0AAD5XCC6</accession>
<feature type="binding site" evidence="4">
    <location>
        <position position="182"/>
    </location>
    <ligand>
        <name>ATP</name>
        <dbReference type="ChEBI" id="CHEBI:30616"/>
    </ligand>
</feature>